<dbReference type="Gene3D" id="3.10.450.50">
    <property type="match status" value="1"/>
</dbReference>
<dbReference type="KEGG" id="pmm:PMM1642"/>
<evidence type="ECO:0000259" key="1">
    <source>
        <dbReference type="Pfam" id="PF12680"/>
    </source>
</evidence>
<dbReference type="InterPro" id="IPR037401">
    <property type="entry name" value="SnoaL-like"/>
</dbReference>
<proteinExistence type="predicted"/>
<dbReference type="OrthoDB" id="1115105at2"/>
<protein>
    <submittedName>
        <fullName evidence="2">Possible transcription regulator</fullName>
    </submittedName>
</protein>
<organism evidence="2 3">
    <name type="scientific">Prochlorococcus marinus subsp. pastoris (strain CCMP1986 / NIES-2087 / MED4)</name>
    <dbReference type="NCBI Taxonomy" id="59919"/>
    <lineage>
        <taxon>Bacteria</taxon>
        <taxon>Bacillati</taxon>
        <taxon>Cyanobacteriota</taxon>
        <taxon>Cyanophyceae</taxon>
        <taxon>Synechococcales</taxon>
        <taxon>Prochlorococcaceae</taxon>
        <taxon>Prochlorococcus</taxon>
    </lineage>
</organism>
<dbReference type="AlphaFoldDB" id="Q7UZL8"/>
<sequence length="143" mass="16380">MPLTVSIEDLRGLFTKPYGADAPTKAKWAEFYNENVTFIDPTQETKGLDSYVEAQEKLVKRCDDVYLETHAISISGNYGFVEWTMGLKIMGKEFIYPGTTRLIFSDNGLIQEHRDYFDFCGPTFGPVPILGPFIRWLYARFIS</sequence>
<reference evidence="2 3" key="1">
    <citation type="journal article" date="2003" name="Nature">
        <title>Genome divergence in two Prochlorococcus ecotypes reflects oceanic niche differentiation.</title>
        <authorList>
            <person name="Rocap G."/>
            <person name="Larimer F.W."/>
            <person name="Lamerdin J.E."/>
            <person name="Malfatti S."/>
            <person name="Chain P."/>
            <person name="Ahlgren N.A."/>
            <person name="Arellano A."/>
            <person name="Coleman M."/>
            <person name="Hauser L."/>
            <person name="Hess W.R."/>
            <person name="Johnson Z.I."/>
            <person name="Land M.L."/>
            <person name="Lindell D."/>
            <person name="Post A.F."/>
            <person name="Regala W."/>
            <person name="Shah M."/>
            <person name="Shaw S.L."/>
            <person name="Steglich C."/>
            <person name="Sullivan M.B."/>
            <person name="Ting C.S."/>
            <person name="Tolonen A."/>
            <person name="Webb E.A."/>
            <person name="Zinser E.R."/>
            <person name="Chisholm S.W."/>
        </authorList>
    </citation>
    <scope>NUCLEOTIDE SEQUENCE [LARGE SCALE GENOMIC DNA]</scope>
    <source>
        <strain evidence="3">CCMP1986 / NIES-2087 / MED4</strain>
    </source>
</reference>
<evidence type="ECO:0000313" key="2">
    <source>
        <dbReference type="EMBL" id="CAE20101.1"/>
    </source>
</evidence>
<gene>
    <name evidence="2" type="ordered locus">PMM1642</name>
</gene>
<accession>Q7UZL8</accession>
<dbReference type="RefSeq" id="WP_011133269.1">
    <property type="nucleotide sequence ID" value="NC_005072.1"/>
</dbReference>
<dbReference type="HOGENOM" id="CLU_1767120_0_0_3"/>
<dbReference type="Proteomes" id="UP000001026">
    <property type="component" value="Chromosome"/>
</dbReference>
<dbReference type="EMBL" id="BX548174">
    <property type="protein sequence ID" value="CAE20101.1"/>
    <property type="molecule type" value="Genomic_DNA"/>
</dbReference>
<dbReference type="Pfam" id="PF12680">
    <property type="entry name" value="SnoaL_2"/>
    <property type="match status" value="1"/>
</dbReference>
<name>Q7UZL8_PROMP</name>
<dbReference type="InterPro" id="IPR032710">
    <property type="entry name" value="NTF2-like_dom_sf"/>
</dbReference>
<evidence type="ECO:0000313" key="3">
    <source>
        <dbReference type="Proteomes" id="UP000001026"/>
    </source>
</evidence>
<dbReference type="STRING" id="59919.PMM1642"/>
<feature type="domain" description="SnoaL-like" evidence="1">
    <location>
        <begin position="26"/>
        <end position="113"/>
    </location>
</feature>
<dbReference type="SUPFAM" id="SSF54427">
    <property type="entry name" value="NTF2-like"/>
    <property type="match status" value="1"/>
</dbReference>
<dbReference type="eggNOG" id="COG3631">
    <property type="taxonomic scope" value="Bacteria"/>
</dbReference>